<feature type="transmembrane region" description="Helical" evidence="1">
    <location>
        <begin position="131"/>
        <end position="151"/>
    </location>
</feature>
<dbReference type="Gene3D" id="3.30.70.1440">
    <property type="entry name" value="Multidrug efflux transporter AcrB pore domain"/>
    <property type="match status" value="1"/>
</dbReference>
<sequence length="197" mass="20920">MEALANNLPAGTTWAWSGMSLQEKLASGQAMSLYAISILVVFLCLAALYESWSVPFSVIMVIPLGLLGAALAAWMRGLSNDVYFQVALLTTIGLSSKNAILIVEFAESAVEEGYSLSRAAMRAAQTRLRPIVMTSLAFIAGVLPLAIATGAGANSRVAIGTGIIGGTLTATLLAVFFVPLFFVLVKRFFTRHRSSQE</sequence>
<evidence type="ECO:0000256" key="1">
    <source>
        <dbReference type="SAM" id="Phobius"/>
    </source>
</evidence>
<comment type="caution">
    <text evidence="2">The sequence shown here is derived from an EMBL/GenBank/DDBJ whole genome shotgun (WGS) entry which is preliminary data.</text>
</comment>
<evidence type="ECO:0000313" key="2">
    <source>
        <dbReference type="EMBL" id="STW66530.1"/>
    </source>
</evidence>
<proteinExistence type="predicted"/>
<dbReference type="AlphaFoldDB" id="A0A7H4PF53"/>
<dbReference type="GO" id="GO:0042910">
    <property type="term" value="F:xenobiotic transmembrane transporter activity"/>
    <property type="evidence" value="ECO:0007669"/>
    <property type="project" value="TreeGrafter"/>
</dbReference>
<dbReference type="EMBL" id="UGMS01000002">
    <property type="protein sequence ID" value="STW66530.1"/>
    <property type="molecule type" value="Genomic_DNA"/>
</dbReference>
<dbReference type="Pfam" id="PF00873">
    <property type="entry name" value="ACR_tran"/>
    <property type="match status" value="1"/>
</dbReference>
<keyword evidence="1" id="KW-0472">Membrane</keyword>
<dbReference type="GO" id="GO:0005886">
    <property type="term" value="C:plasma membrane"/>
    <property type="evidence" value="ECO:0007669"/>
    <property type="project" value="TreeGrafter"/>
</dbReference>
<dbReference type="Gene3D" id="1.20.1640.10">
    <property type="entry name" value="Multidrug efflux transporter AcrB transmembrane domain"/>
    <property type="match status" value="1"/>
</dbReference>
<dbReference type="PANTHER" id="PTHR32063">
    <property type="match status" value="1"/>
</dbReference>
<accession>A0A7H4PF53</accession>
<gene>
    <name evidence="2" type="primary">mexB_3</name>
    <name evidence="2" type="ORF">NCTC11685_04283</name>
</gene>
<reference evidence="2 3" key="1">
    <citation type="submission" date="2018-06" db="EMBL/GenBank/DDBJ databases">
        <authorList>
            <consortium name="Pathogen Informatics"/>
            <person name="Doyle S."/>
        </authorList>
    </citation>
    <scope>NUCLEOTIDE SEQUENCE [LARGE SCALE GENOMIC DNA]</scope>
    <source>
        <strain evidence="2 3">NCTC11685</strain>
    </source>
</reference>
<feature type="transmembrane region" description="Helical" evidence="1">
    <location>
        <begin position="157"/>
        <end position="185"/>
    </location>
</feature>
<keyword evidence="1" id="KW-1133">Transmembrane helix</keyword>
<dbReference type="PANTHER" id="PTHR32063:SF32">
    <property type="entry name" value="AMINOGLYCOSIDE EFFLUX PUMP-RELATED"/>
    <property type="match status" value="1"/>
</dbReference>
<protein>
    <submittedName>
        <fullName evidence="2">Aminoglycoside efflux pump</fullName>
    </submittedName>
</protein>
<dbReference type="SUPFAM" id="SSF82866">
    <property type="entry name" value="Multidrug efflux transporter AcrB transmembrane domain"/>
    <property type="match status" value="1"/>
</dbReference>
<keyword evidence="1" id="KW-0812">Transmembrane</keyword>
<evidence type="ECO:0000313" key="3">
    <source>
        <dbReference type="Proteomes" id="UP000254863"/>
    </source>
</evidence>
<dbReference type="Proteomes" id="UP000254863">
    <property type="component" value="Unassembled WGS sequence"/>
</dbReference>
<feature type="transmembrane region" description="Helical" evidence="1">
    <location>
        <begin position="55"/>
        <end position="75"/>
    </location>
</feature>
<organism evidence="2 3">
    <name type="scientific">Klebsiella michiganensis</name>
    <dbReference type="NCBI Taxonomy" id="1134687"/>
    <lineage>
        <taxon>Bacteria</taxon>
        <taxon>Pseudomonadati</taxon>
        <taxon>Pseudomonadota</taxon>
        <taxon>Gammaproteobacteria</taxon>
        <taxon>Enterobacterales</taxon>
        <taxon>Enterobacteriaceae</taxon>
        <taxon>Klebsiella/Raoultella group</taxon>
        <taxon>Klebsiella</taxon>
    </lineage>
</organism>
<name>A0A7H4PF53_9ENTR</name>
<feature type="transmembrane region" description="Helical" evidence="1">
    <location>
        <begin position="31"/>
        <end position="49"/>
    </location>
</feature>
<dbReference type="InterPro" id="IPR001036">
    <property type="entry name" value="Acrflvin-R"/>
</dbReference>